<reference evidence="4" key="2">
    <citation type="journal article" date="2019" name="IMA Fungus">
        <title>Genome sequencing and comparison of five Tilletia species to identify candidate genes for the detection of regulated species infecting wheat.</title>
        <authorList>
            <person name="Nguyen H.D.T."/>
            <person name="Sultana T."/>
            <person name="Kesanakurti P."/>
            <person name="Hambleton S."/>
        </authorList>
    </citation>
    <scope>NUCLEOTIDE SEQUENCE</scope>
    <source>
        <strain evidence="4">DAOMC 236416</strain>
    </source>
</reference>
<accession>A0A177TKR9</accession>
<dbReference type="InterPro" id="IPR000953">
    <property type="entry name" value="Chromo/chromo_shadow_dom"/>
</dbReference>
<dbReference type="PANTHER" id="PTHR22812">
    <property type="entry name" value="CHROMOBOX PROTEIN"/>
    <property type="match status" value="1"/>
</dbReference>
<dbReference type="SMART" id="SM00298">
    <property type="entry name" value="CHROMO"/>
    <property type="match status" value="1"/>
</dbReference>
<dbReference type="AlphaFoldDB" id="A0A177TKR9"/>
<protein>
    <submittedName>
        <fullName evidence="4">Uncharacterized protein</fullName>
    </submittedName>
</protein>
<comment type="subcellular location">
    <subcellularLocation>
        <location evidence="1">Nucleus</location>
    </subcellularLocation>
</comment>
<dbReference type="InterPro" id="IPR016197">
    <property type="entry name" value="Chromo-like_dom_sf"/>
</dbReference>
<dbReference type="SMART" id="SM00300">
    <property type="entry name" value="ChSh"/>
    <property type="match status" value="1"/>
</dbReference>
<comment type="caution">
    <text evidence="4">The sequence shown here is derived from an EMBL/GenBank/DDBJ whole genome shotgun (WGS) entry which is preliminary data.</text>
</comment>
<keyword evidence="2" id="KW-0539">Nucleus</keyword>
<dbReference type="Gene3D" id="2.40.50.40">
    <property type="match status" value="2"/>
</dbReference>
<dbReference type="InterPro" id="IPR023780">
    <property type="entry name" value="Chromo_domain"/>
</dbReference>
<dbReference type="GO" id="GO:0005634">
    <property type="term" value="C:nucleus"/>
    <property type="evidence" value="ECO:0007669"/>
    <property type="project" value="UniProtKB-SubCell"/>
</dbReference>
<evidence type="ECO:0000256" key="3">
    <source>
        <dbReference type="SAM" id="MobiDB-lite"/>
    </source>
</evidence>
<organism evidence="4 5">
    <name type="scientific">Tilletia indica</name>
    <dbReference type="NCBI Taxonomy" id="43049"/>
    <lineage>
        <taxon>Eukaryota</taxon>
        <taxon>Fungi</taxon>
        <taxon>Dikarya</taxon>
        <taxon>Basidiomycota</taxon>
        <taxon>Ustilaginomycotina</taxon>
        <taxon>Exobasidiomycetes</taxon>
        <taxon>Tilletiales</taxon>
        <taxon>Tilletiaceae</taxon>
        <taxon>Tilletia</taxon>
    </lineage>
</organism>
<dbReference type="CDD" id="cd18969">
    <property type="entry name" value="chromodomain"/>
    <property type="match status" value="1"/>
</dbReference>
<evidence type="ECO:0000256" key="2">
    <source>
        <dbReference type="ARBA" id="ARBA00023242"/>
    </source>
</evidence>
<feature type="compositionally biased region" description="Basic residues" evidence="3">
    <location>
        <begin position="83"/>
        <end position="95"/>
    </location>
</feature>
<dbReference type="GO" id="GO:0006338">
    <property type="term" value="P:chromatin remodeling"/>
    <property type="evidence" value="ECO:0007669"/>
    <property type="project" value="UniProtKB-ARBA"/>
</dbReference>
<dbReference type="PROSITE" id="PS50013">
    <property type="entry name" value="CHROMO_2"/>
    <property type="match status" value="1"/>
</dbReference>
<gene>
    <name evidence="4" type="ORF">A4X13_0g4535</name>
</gene>
<proteinExistence type="predicted"/>
<dbReference type="InterPro" id="IPR051219">
    <property type="entry name" value="Heterochromatin_chromo-domain"/>
</dbReference>
<keyword evidence="5" id="KW-1185">Reference proteome</keyword>
<dbReference type="Pfam" id="PF00385">
    <property type="entry name" value="Chromo"/>
    <property type="match status" value="1"/>
</dbReference>
<dbReference type="Pfam" id="PF01393">
    <property type="entry name" value="Chromo_shadow"/>
    <property type="match status" value="1"/>
</dbReference>
<dbReference type="EMBL" id="LWDF02000303">
    <property type="protein sequence ID" value="KAE8250637.1"/>
    <property type="molecule type" value="Genomic_DNA"/>
</dbReference>
<evidence type="ECO:0000313" key="4">
    <source>
        <dbReference type="EMBL" id="KAE8250637.1"/>
    </source>
</evidence>
<dbReference type="SUPFAM" id="SSF54160">
    <property type="entry name" value="Chromo domain-like"/>
    <property type="match status" value="2"/>
</dbReference>
<evidence type="ECO:0000256" key="1">
    <source>
        <dbReference type="ARBA" id="ARBA00004123"/>
    </source>
</evidence>
<feature type="region of interest" description="Disordered" evidence="3">
    <location>
        <begin position="78"/>
        <end position="158"/>
    </location>
</feature>
<dbReference type="InterPro" id="IPR008251">
    <property type="entry name" value="Chromo_shadow_dom"/>
</dbReference>
<dbReference type="Proteomes" id="UP000077521">
    <property type="component" value="Unassembled WGS sequence"/>
</dbReference>
<reference evidence="4" key="1">
    <citation type="submission" date="2016-04" db="EMBL/GenBank/DDBJ databases">
        <authorList>
            <person name="Nguyen H.D."/>
            <person name="Samba Siva P."/>
            <person name="Cullis J."/>
            <person name="Levesque C.A."/>
            <person name="Hambleton S."/>
        </authorList>
    </citation>
    <scope>NUCLEOTIDE SEQUENCE</scope>
    <source>
        <strain evidence="4">DAOMC 236416</strain>
    </source>
</reference>
<name>A0A177TKR9_9BASI</name>
<feature type="compositionally biased region" description="Gly residues" evidence="3">
    <location>
        <begin position="105"/>
        <end position="120"/>
    </location>
</feature>
<evidence type="ECO:0000313" key="5">
    <source>
        <dbReference type="Proteomes" id="UP000077521"/>
    </source>
</evidence>
<sequence>MSDQENNDNGSDEEYEIEQVLDCDYERFEQSKWAYLVSWKGYGPEDNSWVREEDAENASEMLEEFWAHNASKREAVEAAIAAKKAKASASKKRSRPSASTERDLGGGAAAGSSSQGGGGGKRARQGSSSRDANASSRFSDAEEEEADDPLARKKKKEDLAKRRLASVGDWDPLVERVETVERNENGELVVFLTFNTGEQLAYQSEVCRTRCPQALIKFYERHLRFRDTGAAAAAAAAAATAATTDAGAAANGTPVKMAVEEEA</sequence>